<dbReference type="RefSeq" id="XP_031814206.1">
    <property type="nucleotide sequence ID" value="XM_031958346.1"/>
</dbReference>
<dbReference type="FunCoup" id="G3VCE6">
    <property type="interactions" value="1079"/>
</dbReference>
<dbReference type="GO" id="GO:0035877">
    <property type="term" value="F:death effector domain binding"/>
    <property type="evidence" value="ECO:0007669"/>
    <property type="project" value="Ensembl"/>
</dbReference>
<dbReference type="Ensembl" id="ENSSHAT00000000860.2">
    <property type="protein sequence ID" value="ENSSHAP00000000850.2"/>
    <property type="gene ID" value="ENSSHAG00000000760.2"/>
</dbReference>
<dbReference type="GO" id="GO:0097342">
    <property type="term" value="C:ripoptosome"/>
    <property type="evidence" value="ECO:0007669"/>
    <property type="project" value="Ensembl"/>
</dbReference>
<comment type="subcellular location">
    <subcellularLocation>
        <location evidence="2">Cytoplasm</location>
    </subcellularLocation>
    <subcellularLocation>
        <location evidence="1">Nucleus</location>
    </subcellularLocation>
</comment>
<feature type="domain" description="Caspase family p10" evidence="18">
    <location>
        <begin position="384"/>
        <end position="467"/>
    </location>
</feature>
<reference evidence="20" key="3">
    <citation type="submission" date="2025-09" db="UniProtKB">
        <authorList>
            <consortium name="Ensembl"/>
        </authorList>
    </citation>
    <scope>IDENTIFICATION</scope>
</reference>
<dbReference type="GO" id="GO:0030027">
    <property type="term" value="C:lamellipodium"/>
    <property type="evidence" value="ECO:0007669"/>
    <property type="project" value="Ensembl"/>
</dbReference>
<keyword evidence="21" id="KW-1185">Reference proteome</keyword>
<dbReference type="SUPFAM" id="SSF52129">
    <property type="entry name" value="Caspase-like"/>
    <property type="match status" value="1"/>
</dbReference>
<evidence type="ECO:0000313" key="20">
    <source>
        <dbReference type="Ensembl" id="ENSSHAP00000000850.2"/>
    </source>
</evidence>
<evidence type="ECO:0000256" key="9">
    <source>
        <dbReference type="ARBA" id="ARBA00022801"/>
    </source>
</evidence>
<dbReference type="InterPro" id="IPR001875">
    <property type="entry name" value="DED_dom"/>
</dbReference>
<dbReference type="OrthoDB" id="6114029at2759"/>
<feature type="domain" description="DED" evidence="17">
    <location>
        <begin position="97"/>
        <end position="174"/>
    </location>
</feature>
<dbReference type="PROSITE" id="PS01121">
    <property type="entry name" value="CASPASE_HIS"/>
    <property type="match status" value="1"/>
</dbReference>
<evidence type="ECO:0000256" key="6">
    <source>
        <dbReference type="ARBA" id="ARBA00022670"/>
    </source>
</evidence>
<dbReference type="GO" id="GO:0070269">
    <property type="term" value="P:pyroptotic inflammatory response"/>
    <property type="evidence" value="ECO:0007669"/>
    <property type="project" value="Ensembl"/>
</dbReference>
<evidence type="ECO:0000259" key="17">
    <source>
        <dbReference type="PROSITE" id="PS50168"/>
    </source>
</evidence>
<dbReference type="Gene3D" id="1.10.533.10">
    <property type="entry name" value="Death Domain, Fas"/>
    <property type="match status" value="2"/>
</dbReference>
<dbReference type="GO" id="GO:0032731">
    <property type="term" value="P:positive regulation of interleukin-1 beta production"/>
    <property type="evidence" value="ECO:0007669"/>
    <property type="project" value="Ensembl"/>
</dbReference>
<dbReference type="GO" id="GO:0036462">
    <property type="term" value="P:TRAIL-activated apoptotic signaling pathway"/>
    <property type="evidence" value="ECO:0007669"/>
    <property type="project" value="Ensembl"/>
</dbReference>
<dbReference type="GeneTree" id="ENSGT00940000160319"/>
<dbReference type="InterPro" id="IPR001309">
    <property type="entry name" value="Pept_C14_p20"/>
</dbReference>
<evidence type="ECO:0000256" key="4">
    <source>
        <dbReference type="ARBA" id="ARBA00022490"/>
    </source>
</evidence>
<keyword evidence="9" id="KW-0378">Hydrolase</keyword>
<dbReference type="GO" id="GO:0051603">
    <property type="term" value="P:proteolysis involved in protein catabolic process"/>
    <property type="evidence" value="ECO:0007669"/>
    <property type="project" value="Ensembl"/>
</dbReference>
<dbReference type="GO" id="GO:0140639">
    <property type="term" value="P:positive regulation of pyroptotic inflammatory response"/>
    <property type="evidence" value="ECO:0007669"/>
    <property type="project" value="Ensembl"/>
</dbReference>
<evidence type="ECO:0000259" key="18">
    <source>
        <dbReference type="PROSITE" id="PS50207"/>
    </source>
</evidence>
<dbReference type="GO" id="GO:0004197">
    <property type="term" value="F:cysteine-type endopeptidase activity"/>
    <property type="evidence" value="ECO:0007669"/>
    <property type="project" value="Ensembl"/>
</dbReference>
<dbReference type="Gene3D" id="3.40.50.1460">
    <property type="match status" value="1"/>
</dbReference>
<dbReference type="InterPro" id="IPR033139">
    <property type="entry name" value="Caspase_cys_AS"/>
</dbReference>
<dbReference type="GO" id="GO:0045862">
    <property type="term" value="P:positive regulation of proteolysis"/>
    <property type="evidence" value="ECO:0007669"/>
    <property type="project" value="Ensembl"/>
</dbReference>
<dbReference type="eggNOG" id="KOG3573">
    <property type="taxonomic scope" value="Eukaryota"/>
</dbReference>
<dbReference type="GO" id="GO:0031265">
    <property type="term" value="C:CD95 death-inducing signaling complex"/>
    <property type="evidence" value="ECO:0007669"/>
    <property type="project" value="Ensembl"/>
</dbReference>
<dbReference type="GO" id="GO:0042802">
    <property type="term" value="F:identical protein binding"/>
    <property type="evidence" value="ECO:0007669"/>
    <property type="project" value="Ensembl"/>
</dbReference>
<keyword evidence="6" id="KW-0645">Protease</keyword>
<dbReference type="SMART" id="SM00115">
    <property type="entry name" value="CASc"/>
    <property type="match status" value="1"/>
</dbReference>
<keyword evidence="12" id="KW-0539">Nucleus</keyword>
<feature type="domain" description="DED" evidence="17">
    <location>
        <begin position="2"/>
        <end position="80"/>
    </location>
</feature>
<evidence type="ECO:0000256" key="16">
    <source>
        <dbReference type="RuleBase" id="RU003971"/>
    </source>
</evidence>
<dbReference type="GO" id="GO:0051604">
    <property type="term" value="P:protein maturation"/>
    <property type="evidence" value="ECO:0007669"/>
    <property type="project" value="Ensembl"/>
</dbReference>
<dbReference type="CDD" id="cd00032">
    <property type="entry name" value="CASc"/>
    <property type="match status" value="1"/>
</dbReference>
<evidence type="ECO:0000256" key="7">
    <source>
        <dbReference type="ARBA" id="ARBA00022703"/>
    </source>
</evidence>
<dbReference type="GO" id="GO:0043124">
    <property type="term" value="P:negative regulation of canonical NF-kappaB signal transduction"/>
    <property type="evidence" value="ECO:0007669"/>
    <property type="project" value="Ensembl"/>
</dbReference>
<dbReference type="GO" id="GO:0045651">
    <property type="term" value="P:positive regulation of macrophage differentiation"/>
    <property type="evidence" value="ECO:0007669"/>
    <property type="project" value="Ensembl"/>
</dbReference>
<dbReference type="GO" id="GO:1900119">
    <property type="term" value="P:positive regulation of execution phase of apoptosis"/>
    <property type="evidence" value="ECO:0007669"/>
    <property type="project" value="Ensembl"/>
</dbReference>
<reference evidence="20" key="2">
    <citation type="submission" date="2025-08" db="UniProtKB">
        <authorList>
            <consortium name="Ensembl"/>
        </authorList>
    </citation>
    <scope>IDENTIFICATION</scope>
</reference>
<comment type="similarity">
    <text evidence="3 16">Belongs to the peptidase C14A family.</text>
</comment>
<dbReference type="InParanoid" id="G3VCE6"/>
<dbReference type="InterPro" id="IPR015917">
    <property type="entry name" value="Pept_C14A"/>
</dbReference>
<sequence length="470" mass="54671">MDFREILCKISEEIDREELTALKFLCLDHIPMRKQELINDTLKFFEILEEKVLLKKNNLFFLKELLYYICRIDLLTNLNTNITELEHQIRTKAQVSSYRVLLFNLSQEVAKFELKSFKFILRNKIPKCKLEDNMTLIDIFIEMEKRGILGEENLGTLKEVCDVIDKTLVKKIEDYESSRVERSIERVPVEIQYVEEMMTEQATTGDFPGEKVQDKAYKMNSRPRGYCLIINNNDFQRAREEKPEYKKLNDRKGTDVDAEALKNTFKELHFEIVTLQDRTAKQIHQDLQIFQNKNHKERDCFVCCILSHGDKGTIYGTDGQEVAIRDLTSYFSSSNCVSLAGKPKVFFIQACQGRTMQGGLTLYTDSEQERESLEVDTLLQNECIPDEADFLLGMATVENYLSYRHVTDGTWYIQSLCKNLKEGCPRGLDILDILTKVNAEVSQKIDSKNKGKQMPQPKYTLRKKLSFPIN</sequence>
<evidence type="ECO:0000313" key="21">
    <source>
        <dbReference type="Proteomes" id="UP000007648"/>
    </source>
</evidence>
<dbReference type="SUPFAM" id="SSF47986">
    <property type="entry name" value="DEATH domain"/>
    <property type="match status" value="2"/>
</dbReference>
<keyword evidence="10" id="KW-0788">Thiol protease</keyword>
<dbReference type="PANTHER" id="PTHR48169">
    <property type="entry name" value="DED DOMAIN-CONTAINING PROTEIN"/>
    <property type="match status" value="1"/>
</dbReference>
<dbReference type="HOGENOM" id="CLU_036904_4_2_1"/>
<reference evidence="20 21" key="1">
    <citation type="journal article" date="2011" name="Proc. Natl. Acad. Sci. U.S.A.">
        <title>Genetic diversity and population structure of the endangered marsupial Sarcophilus harrisii (Tasmanian devil).</title>
        <authorList>
            <person name="Miller W."/>
            <person name="Hayes V.M."/>
            <person name="Ratan A."/>
            <person name="Petersen D.C."/>
            <person name="Wittekindt N.E."/>
            <person name="Miller J."/>
            <person name="Walenz B."/>
            <person name="Knight J."/>
            <person name="Qi J."/>
            <person name="Zhao F."/>
            <person name="Wang Q."/>
            <person name="Bedoya-Reina O.C."/>
            <person name="Katiyar N."/>
            <person name="Tomsho L.P."/>
            <person name="Kasson L.M."/>
            <person name="Hardie R.A."/>
            <person name="Woodbridge P."/>
            <person name="Tindall E.A."/>
            <person name="Bertelsen M.F."/>
            <person name="Dixon D."/>
            <person name="Pyecroft S."/>
            <person name="Helgen K.M."/>
            <person name="Lesk A.M."/>
            <person name="Pringle T.H."/>
            <person name="Patterson N."/>
            <person name="Zhang Y."/>
            <person name="Kreiss A."/>
            <person name="Woods G.M."/>
            <person name="Jones M.E."/>
            <person name="Schuster S.C."/>
        </authorList>
    </citation>
    <scope>NUCLEOTIDE SEQUENCE [LARGE SCALE GENOMIC DNA]</scope>
</reference>
<dbReference type="Pfam" id="PF00656">
    <property type="entry name" value="Peptidase_C14"/>
    <property type="match status" value="1"/>
</dbReference>
<name>G3VCE6_SARHA</name>
<dbReference type="PROSITE" id="PS01122">
    <property type="entry name" value="CASPASE_CYS"/>
    <property type="match status" value="1"/>
</dbReference>
<dbReference type="PRINTS" id="PR00376">
    <property type="entry name" value="IL1BCENZYME"/>
</dbReference>
<dbReference type="GeneID" id="100931580"/>
<dbReference type="GO" id="GO:0043123">
    <property type="term" value="P:positive regulation of canonical NF-kappaB signal transduction"/>
    <property type="evidence" value="ECO:0007669"/>
    <property type="project" value="Ensembl"/>
</dbReference>
<dbReference type="FunFam" id="3.40.50.1460:FF:000008">
    <property type="entry name" value="caspase-8 isoform X1"/>
    <property type="match status" value="1"/>
</dbReference>
<evidence type="ECO:0000256" key="14">
    <source>
        <dbReference type="ARBA" id="ARBA00066479"/>
    </source>
</evidence>
<dbReference type="SMART" id="SM00031">
    <property type="entry name" value="DED"/>
    <property type="match status" value="2"/>
</dbReference>
<gene>
    <name evidence="20" type="primary">CASP8</name>
</gene>
<comment type="catalytic activity">
    <reaction evidence="13">
        <text>Strict requirement for Asp at position P1 and has a preferred cleavage sequence of (Leu/Asp/Val)-Glu-Thr-Asp-|-(Gly/Ser/Ala).</text>
        <dbReference type="EC" id="3.4.22.61"/>
    </reaction>
</comment>
<dbReference type="GO" id="GO:0071260">
    <property type="term" value="P:cellular response to mechanical stimulus"/>
    <property type="evidence" value="ECO:0007669"/>
    <property type="project" value="Ensembl"/>
</dbReference>
<dbReference type="CTD" id="841"/>
<keyword evidence="5" id="KW-0597">Phosphoprotein</keyword>
<evidence type="ECO:0000256" key="10">
    <source>
        <dbReference type="ARBA" id="ARBA00022807"/>
    </source>
</evidence>
<dbReference type="GO" id="GO:0031625">
    <property type="term" value="F:ubiquitin protein ligase binding"/>
    <property type="evidence" value="ECO:0007669"/>
    <property type="project" value="Ensembl"/>
</dbReference>
<dbReference type="RefSeq" id="XP_031814207.1">
    <property type="nucleotide sequence ID" value="XM_031958347.1"/>
</dbReference>
<dbReference type="KEGG" id="shr:100931580"/>
<evidence type="ECO:0000256" key="13">
    <source>
        <dbReference type="ARBA" id="ARBA00051626"/>
    </source>
</evidence>
<evidence type="ECO:0000256" key="8">
    <source>
        <dbReference type="ARBA" id="ARBA00022737"/>
    </source>
</evidence>
<dbReference type="InterPro" id="IPR016129">
    <property type="entry name" value="Caspase_his_AS"/>
</dbReference>
<dbReference type="GO" id="GO:0097110">
    <property type="term" value="F:scaffold protein binding"/>
    <property type="evidence" value="ECO:0007669"/>
    <property type="project" value="Ensembl"/>
</dbReference>
<dbReference type="GO" id="GO:0005634">
    <property type="term" value="C:nucleus"/>
    <property type="evidence" value="ECO:0007669"/>
    <property type="project" value="UniProtKB-SubCell"/>
</dbReference>
<evidence type="ECO:0000259" key="19">
    <source>
        <dbReference type="PROSITE" id="PS50208"/>
    </source>
</evidence>
<evidence type="ECO:0000256" key="12">
    <source>
        <dbReference type="ARBA" id="ARBA00023242"/>
    </source>
</evidence>
<dbReference type="FunFam" id="1.10.533.10:FF:000016">
    <property type="entry name" value="CASP8 and FADD-like apoptosis regulator"/>
    <property type="match status" value="1"/>
</dbReference>
<feature type="domain" description="Caspase family p20" evidence="19">
    <location>
        <begin position="223"/>
        <end position="355"/>
    </location>
</feature>
<evidence type="ECO:0000256" key="1">
    <source>
        <dbReference type="ARBA" id="ARBA00004123"/>
    </source>
</evidence>
<dbReference type="GO" id="GO:0060546">
    <property type="term" value="P:negative regulation of necroptotic process"/>
    <property type="evidence" value="ECO:0007669"/>
    <property type="project" value="Ensembl"/>
</dbReference>
<dbReference type="Proteomes" id="UP000007648">
    <property type="component" value="Unassembled WGS sequence"/>
</dbReference>
<dbReference type="STRING" id="9305.ENSSHAP00000000850"/>
<dbReference type="GO" id="GO:0097194">
    <property type="term" value="P:execution phase of apoptosis"/>
    <property type="evidence" value="ECO:0007669"/>
    <property type="project" value="Ensembl"/>
</dbReference>
<dbReference type="Pfam" id="PF01335">
    <property type="entry name" value="DED"/>
    <property type="match status" value="2"/>
</dbReference>
<organism evidence="20 21">
    <name type="scientific">Sarcophilus harrisii</name>
    <name type="common">Tasmanian devil</name>
    <name type="synonym">Sarcophilus laniarius</name>
    <dbReference type="NCBI Taxonomy" id="9305"/>
    <lineage>
        <taxon>Eukaryota</taxon>
        <taxon>Metazoa</taxon>
        <taxon>Chordata</taxon>
        <taxon>Craniata</taxon>
        <taxon>Vertebrata</taxon>
        <taxon>Euteleostomi</taxon>
        <taxon>Mammalia</taxon>
        <taxon>Metatheria</taxon>
        <taxon>Dasyuromorphia</taxon>
        <taxon>Dasyuridae</taxon>
        <taxon>Sarcophilus</taxon>
    </lineage>
</organism>
<proteinExistence type="inferred from homology"/>
<keyword evidence="7" id="KW-0053">Apoptosis</keyword>
<dbReference type="PROSITE" id="PS50208">
    <property type="entry name" value="CASPASE_P20"/>
    <property type="match status" value="1"/>
</dbReference>
<keyword evidence="8" id="KW-0677">Repeat</keyword>
<dbReference type="AlphaFoldDB" id="G3VCE6"/>
<protein>
    <recommendedName>
        <fullName evidence="15">Caspase-8</fullName>
        <ecNumber evidence="14">3.4.22.61</ecNumber>
    </recommendedName>
</protein>
<dbReference type="InterPro" id="IPR002138">
    <property type="entry name" value="Pept_C14_p10"/>
</dbReference>
<dbReference type="InterPro" id="IPR011029">
    <property type="entry name" value="DEATH-like_dom_sf"/>
</dbReference>
<dbReference type="PROSITE" id="PS50168">
    <property type="entry name" value="DED"/>
    <property type="match status" value="2"/>
</dbReference>
<evidence type="ECO:0000256" key="3">
    <source>
        <dbReference type="ARBA" id="ARBA00010134"/>
    </source>
</evidence>
<keyword evidence="4" id="KW-0963">Cytoplasm</keyword>
<evidence type="ECO:0000256" key="15">
    <source>
        <dbReference type="ARBA" id="ARBA00068172"/>
    </source>
</evidence>
<dbReference type="InterPro" id="IPR029030">
    <property type="entry name" value="Caspase-like_dom_sf"/>
</dbReference>
<dbReference type="InterPro" id="IPR011600">
    <property type="entry name" value="Pept_C14_caspase"/>
</dbReference>
<dbReference type="PROSITE" id="PS50207">
    <property type="entry name" value="CASPASE_P10"/>
    <property type="match status" value="1"/>
</dbReference>
<evidence type="ECO:0000256" key="11">
    <source>
        <dbReference type="ARBA" id="ARBA00023145"/>
    </source>
</evidence>
<evidence type="ECO:0000256" key="2">
    <source>
        <dbReference type="ARBA" id="ARBA00004496"/>
    </source>
</evidence>
<evidence type="ECO:0000256" key="5">
    <source>
        <dbReference type="ARBA" id="ARBA00022553"/>
    </source>
</evidence>
<keyword evidence="11" id="KW-0865">Zymogen</keyword>
<dbReference type="EC" id="3.4.22.61" evidence="14"/>
<dbReference type="PANTHER" id="PTHR48169:SF7">
    <property type="entry name" value="CASPASE 10"/>
    <property type="match status" value="1"/>
</dbReference>
<accession>G3VCE6</accession>
<dbReference type="GO" id="GO:0034612">
    <property type="term" value="P:response to tumor necrosis factor"/>
    <property type="evidence" value="ECO:0007669"/>
    <property type="project" value="Ensembl"/>
</dbReference>
<dbReference type="GO" id="GO:0030335">
    <property type="term" value="P:positive regulation of cell migration"/>
    <property type="evidence" value="ECO:0007669"/>
    <property type="project" value="Ensembl"/>
</dbReference>